<reference evidence="1 2" key="1">
    <citation type="journal article" date="2020" name="Phytopathology">
        <title>Genome Sequence Resources of Colletotrichum truncatum, C. plurivorum, C. musicola, and C. sojae: Four Species Pathogenic to Soybean (Glycine max).</title>
        <authorList>
            <person name="Rogerio F."/>
            <person name="Boufleur T.R."/>
            <person name="Ciampi-Guillardi M."/>
            <person name="Sukno S.A."/>
            <person name="Thon M.R."/>
            <person name="Massola Junior N.S."/>
            <person name="Baroncelli R."/>
        </authorList>
    </citation>
    <scope>NUCLEOTIDE SEQUENCE [LARGE SCALE GENOMIC DNA]</scope>
    <source>
        <strain evidence="1 2">CMES1059</strain>
    </source>
</reference>
<protein>
    <submittedName>
        <fullName evidence="1">Uncharacterized protein</fullName>
    </submittedName>
</protein>
<dbReference type="EMBL" id="VUJX02000002">
    <property type="protein sequence ID" value="KAL0941658.1"/>
    <property type="molecule type" value="Genomic_DNA"/>
</dbReference>
<accession>A0ACC3ZCK9</accession>
<comment type="caution">
    <text evidence="1">The sequence shown here is derived from an EMBL/GenBank/DDBJ whole genome shotgun (WGS) entry which is preliminary data.</text>
</comment>
<sequence>MSQRGVELFDTFLKNIAQYKEGDFSSTAYPFDTDQPVYIGELIDPKRQGISLKYAFYVLVNESDHGEDNLFKQYSLVNPLRRHKDDPNFIFRLETGLRDLFSAVRKLATQQCKNRRLKITSIGLSIPSQWTLDFEDAYRRIIIDVFGVPRDGIFFHTETEALAHFLLQDHRALLLESGDEEGECDSVADYEVLLFLDFGGHNMNGCIFNVVYGKERDQNKDASFYGISEPFGAGGGSEHWAYNIGELFLRKLDRFPGYKITHRERQKQLEWFHRNKDCLGPLQELEMIDFGGDMDIDLLPEEINNCFEQSVEEILNIAKSNIEMVSQLKGVTPVVVVSGGTAKHVVIKRRLKDICSKNGIQKLRFVADLNIENDNISDEGQHLAFNENKILVEGRETPMAYGMMKPLLFSACRIIQTH</sequence>
<keyword evidence="2" id="KW-1185">Reference proteome</keyword>
<gene>
    <name evidence="1" type="ORF">CTRU02_204421</name>
</gene>
<proteinExistence type="predicted"/>
<dbReference type="Proteomes" id="UP000805649">
    <property type="component" value="Unassembled WGS sequence"/>
</dbReference>
<evidence type="ECO:0000313" key="1">
    <source>
        <dbReference type="EMBL" id="KAL0941658.1"/>
    </source>
</evidence>
<evidence type="ECO:0000313" key="2">
    <source>
        <dbReference type="Proteomes" id="UP000805649"/>
    </source>
</evidence>
<organism evidence="1 2">
    <name type="scientific">Colletotrichum truncatum</name>
    <name type="common">Anthracnose fungus</name>
    <name type="synonym">Colletotrichum capsici</name>
    <dbReference type="NCBI Taxonomy" id="5467"/>
    <lineage>
        <taxon>Eukaryota</taxon>
        <taxon>Fungi</taxon>
        <taxon>Dikarya</taxon>
        <taxon>Ascomycota</taxon>
        <taxon>Pezizomycotina</taxon>
        <taxon>Sordariomycetes</taxon>
        <taxon>Hypocreomycetidae</taxon>
        <taxon>Glomerellales</taxon>
        <taxon>Glomerellaceae</taxon>
        <taxon>Colletotrichum</taxon>
        <taxon>Colletotrichum truncatum species complex</taxon>
    </lineage>
</organism>
<name>A0ACC3ZCK9_COLTU</name>